<feature type="compositionally biased region" description="Low complexity" evidence="1">
    <location>
        <begin position="636"/>
        <end position="660"/>
    </location>
</feature>
<feature type="compositionally biased region" description="Basic and acidic residues" evidence="1">
    <location>
        <begin position="586"/>
        <end position="623"/>
    </location>
</feature>
<feature type="compositionally biased region" description="Low complexity" evidence="1">
    <location>
        <begin position="699"/>
        <end position="721"/>
    </location>
</feature>
<feature type="compositionally biased region" description="Polar residues" evidence="1">
    <location>
        <begin position="1019"/>
        <end position="1038"/>
    </location>
</feature>
<feature type="compositionally biased region" description="Low complexity" evidence="1">
    <location>
        <begin position="294"/>
        <end position="322"/>
    </location>
</feature>
<feature type="compositionally biased region" description="Polar residues" evidence="1">
    <location>
        <begin position="886"/>
        <end position="898"/>
    </location>
</feature>
<dbReference type="VEuPathDB" id="CryptoDB:Cvel_15459"/>
<feature type="compositionally biased region" description="Low complexity" evidence="1">
    <location>
        <begin position="818"/>
        <end position="851"/>
    </location>
</feature>
<organism evidence="2">
    <name type="scientific">Chromera velia CCMP2878</name>
    <dbReference type="NCBI Taxonomy" id="1169474"/>
    <lineage>
        <taxon>Eukaryota</taxon>
        <taxon>Sar</taxon>
        <taxon>Alveolata</taxon>
        <taxon>Colpodellida</taxon>
        <taxon>Chromeraceae</taxon>
        <taxon>Chromera</taxon>
    </lineage>
</organism>
<feature type="region of interest" description="Disordered" evidence="1">
    <location>
        <begin position="171"/>
        <end position="193"/>
    </location>
</feature>
<feature type="region of interest" description="Disordered" evidence="1">
    <location>
        <begin position="348"/>
        <end position="374"/>
    </location>
</feature>
<feature type="compositionally biased region" description="Basic and acidic residues" evidence="1">
    <location>
        <begin position="243"/>
        <end position="253"/>
    </location>
</feature>
<feature type="compositionally biased region" description="Basic and acidic residues" evidence="1">
    <location>
        <begin position="542"/>
        <end position="564"/>
    </location>
</feature>
<feature type="compositionally biased region" description="Polar residues" evidence="1">
    <location>
        <begin position="1074"/>
        <end position="1090"/>
    </location>
</feature>
<feature type="compositionally biased region" description="Basic and acidic residues" evidence="1">
    <location>
        <begin position="872"/>
        <end position="881"/>
    </location>
</feature>
<feature type="compositionally biased region" description="Low complexity" evidence="1">
    <location>
        <begin position="970"/>
        <end position="980"/>
    </location>
</feature>
<feature type="compositionally biased region" description="Basic and acidic residues" evidence="1">
    <location>
        <begin position="1220"/>
        <end position="1242"/>
    </location>
</feature>
<feature type="compositionally biased region" description="Polar residues" evidence="1">
    <location>
        <begin position="759"/>
        <end position="779"/>
    </location>
</feature>
<reference evidence="2" key="1">
    <citation type="submission" date="2014-11" db="EMBL/GenBank/DDBJ databases">
        <authorList>
            <person name="Otto D Thomas"/>
            <person name="Naeem Raeece"/>
        </authorList>
    </citation>
    <scope>NUCLEOTIDE SEQUENCE</scope>
</reference>
<feature type="compositionally biased region" description="Basic and acidic residues" evidence="1">
    <location>
        <begin position="261"/>
        <end position="273"/>
    </location>
</feature>
<protein>
    <submittedName>
        <fullName evidence="2">Uncharacterized protein</fullName>
    </submittedName>
</protein>
<evidence type="ECO:0000256" key="1">
    <source>
        <dbReference type="SAM" id="MobiDB-lite"/>
    </source>
</evidence>
<dbReference type="EMBL" id="CDMZ01000160">
    <property type="protein sequence ID" value="CEM08050.1"/>
    <property type="molecule type" value="Genomic_DNA"/>
</dbReference>
<feature type="compositionally biased region" description="Pro residues" evidence="1">
    <location>
        <begin position="661"/>
        <end position="672"/>
    </location>
</feature>
<feature type="compositionally biased region" description="Low complexity" evidence="1">
    <location>
        <begin position="998"/>
        <end position="1013"/>
    </location>
</feature>
<evidence type="ECO:0000313" key="2">
    <source>
        <dbReference type="EMBL" id="CEM08050.1"/>
    </source>
</evidence>
<feature type="compositionally biased region" description="Acidic residues" evidence="1">
    <location>
        <begin position="734"/>
        <end position="743"/>
    </location>
</feature>
<accession>A0A0G4F6K5</accession>
<sequence>MSLHAVCAQLPFRGSEHVNITCHVNKPPSFFSKAVVSRGAESSEQNEFSPSMEVVLKSVSQIREELSRGGTETAREREDRLDKAVLKFCGDAEAGEDREMDELCSRMLGLVAMNSERRFLMTVSRHASDDGSEKRKHCYRLAAKFQNVWETLQRGRPGGFVAVSDSVYEDMQSAGDEDEGGGEMVGQAGPQDLELQKKRRPSLPVGGTVRSLSLIPQQASQIIQERAFQLTKLLKKGSGGRGESGKEKEKEGESESVVAKAMEEIREASERLAEWMGEEGDDEPNRRSDLPPASSASSSSSSSCASSSQSSSSCLRSTTRSQQAQQHVATERWTKRLSEVREAAKDLLQSWEREGGGGREGSEEHRVVEKEGGSLQEKAETLHVKNLSFLKETGIRNVMRKEPPLSARAVVESRLRVLVAGEWEVLEEGGEGLGVSEGETQREFLPGVGGGFWPDVAVFFSTGSSLGLSSVSSDERGEISEGTAEGEEERESALLRRIFWREEEKEEGEEGQEDKRKTWKIINVQMKVGRGGGEEEEEQEEQKEKEEGLGRPSEGNKLRVHMDTEELSTSRGEEAMQEPDSIGRSAAERPANHQPQEERSEQEKEKEKEDKGERKKQEEKNHEEEEDQEVLFVAETPSFPSTTPPSHLLSVSPLTPAPEQKSPPAPPNPPTYTPAKLTSFDFRSQNRTAPFDCRFVQDSSSSSAAAPHALQPPSSSHPSPQKSEVIEVIALSDSETESDSEPVEVEKGKRVGGSRHMQKTVSFLPQSKKQQQGTNPSSGERQRIEKGRQGPKTAADRPQGAMPSHVIIHPPPTSTCRSTVEPSSPLPETSSSSLSPQHSDHQPSSFSSSSSQNKRLEVGARLRPNIPTPPQKRPEREEERHHKPNNKNASAFDFTQTPLVIPPPSSYSSSKKPGGSDAVTASHRPAGYLECWGASGPSPPLPPSSTSETLQRDKTKEKIVGTGQQSLKGSSHASPASPTHPMQPSTSNPLLHTHTARKTTSPSASSSPFKFPTVPLQRESISPSRPVSNDSSTQSQPSRIPAVKKETPAERGRGDATTRDGWGWGGPVALEKSPSLTTRAQWPVSANGQQRDWIDASTPQQTETDRRSDCPRPIAMESQWGQTDARTHTGGESGGARLVPVQQRDRESPSRSASASVSLQRERGGGRGGEKARQRQQWVEQNMGRWSYGEEEEERQSEKKRSDQSGNAASGCPSASGSQRDGDRDREGGRGKERESEKETEIKADMMVKFLSAFSAQQLSEFKQMGPESPLGKLGVPAWLVDKLIREKS</sequence>
<feature type="compositionally biased region" description="Basic and acidic residues" evidence="1">
    <location>
        <begin position="1160"/>
        <end position="1173"/>
    </location>
</feature>
<gene>
    <name evidence="2" type="ORF">Cvel_15459</name>
</gene>
<feature type="region of interest" description="Disordered" evidence="1">
    <location>
        <begin position="234"/>
        <end position="332"/>
    </location>
</feature>
<feature type="compositionally biased region" description="Basic and acidic residues" evidence="1">
    <location>
        <begin position="950"/>
        <end position="959"/>
    </location>
</feature>
<feature type="region of interest" description="Disordered" evidence="1">
    <location>
        <begin position="467"/>
        <end position="1242"/>
    </location>
</feature>
<feature type="compositionally biased region" description="Low complexity" evidence="1">
    <location>
        <begin position="906"/>
        <end position="916"/>
    </location>
</feature>
<feature type="compositionally biased region" description="Basic and acidic residues" evidence="1">
    <location>
        <begin position="1043"/>
        <end position="1058"/>
    </location>
</feature>
<feature type="compositionally biased region" description="Basic and acidic residues" evidence="1">
    <location>
        <begin position="491"/>
        <end position="503"/>
    </location>
</feature>
<name>A0A0G4F6K5_9ALVE</name>
<proteinExistence type="predicted"/>